<organism evidence="1 2">
    <name type="scientific">Eretmocerus hayati</name>
    <dbReference type="NCBI Taxonomy" id="131215"/>
    <lineage>
        <taxon>Eukaryota</taxon>
        <taxon>Metazoa</taxon>
        <taxon>Ecdysozoa</taxon>
        <taxon>Arthropoda</taxon>
        <taxon>Hexapoda</taxon>
        <taxon>Insecta</taxon>
        <taxon>Pterygota</taxon>
        <taxon>Neoptera</taxon>
        <taxon>Endopterygota</taxon>
        <taxon>Hymenoptera</taxon>
        <taxon>Apocrita</taxon>
        <taxon>Proctotrupomorpha</taxon>
        <taxon>Chalcidoidea</taxon>
        <taxon>Aphelinidae</taxon>
        <taxon>Aphelininae</taxon>
        <taxon>Eretmocerus</taxon>
    </lineage>
</organism>
<gene>
    <name evidence="1" type="ORF">QAD02_015039</name>
</gene>
<name>A0ACC2P7K5_9HYME</name>
<reference evidence="1" key="1">
    <citation type="submission" date="2023-04" db="EMBL/GenBank/DDBJ databases">
        <title>A chromosome-level genome assembly of the parasitoid wasp Eretmocerus hayati.</title>
        <authorList>
            <person name="Zhong Y."/>
            <person name="Liu S."/>
            <person name="Liu Y."/>
        </authorList>
    </citation>
    <scope>NUCLEOTIDE SEQUENCE</scope>
    <source>
        <strain evidence="1">ZJU_SS_LIU_2023</strain>
    </source>
</reference>
<evidence type="ECO:0000313" key="1">
    <source>
        <dbReference type="EMBL" id="KAJ8679252.1"/>
    </source>
</evidence>
<accession>A0ACC2P7K5</accession>
<keyword evidence="2" id="KW-1185">Reference proteome</keyword>
<evidence type="ECO:0000313" key="2">
    <source>
        <dbReference type="Proteomes" id="UP001239111"/>
    </source>
</evidence>
<comment type="caution">
    <text evidence="1">The sequence shown here is derived from an EMBL/GenBank/DDBJ whole genome shotgun (WGS) entry which is preliminary data.</text>
</comment>
<sequence length="214" mass="23542">MGQDERLENCTCLLAVYNYSLPLYNGRNLRVQVLVSGLLVLAASIASLHLVQPVSAKPKKACKYWCKSDDDGDAKYFCCPNGDKDKDKDKDPGLLHWALNELFELHEGYPWLVSNSWMQYLLPVIFKRSQPSFTTTPETTSDPGWEEGEDASSPTAVTGGCPKIRPSCPRGSSWLKPPASCGEDGDCSSGEKCCFDVCLDHKTCKPAVSPDADR</sequence>
<protein>
    <submittedName>
        <fullName evidence="1">Uncharacterized protein</fullName>
    </submittedName>
</protein>
<dbReference type="EMBL" id="CM056742">
    <property type="protein sequence ID" value="KAJ8679252.1"/>
    <property type="molecule type" value="Genomic_DNA"/>
</dbReference>
<proteinExistence type="predicted"/>
<dbReference type="Proteomes" id="UP001239111">
    <property type="component" value="Chromosome 2"/>
</dbReference>